<feature type="compositionally biased region" description="Polar residues" evidence="2">
    <location>
        <begin position="471"/>
        <end position="482"/>
    </location>
</feature>
<dbReference type="EMBL" id="CAMGYJ010000006">
    <property type="protein sequence ID" value="CAI0431742.1"/>
    <property type="molecule type" value="Genomic_DNA"/>
</dbReference>
<feature type="region of interest" description="Disordered" evidence="2">
    <location>
        <begin position="170"/>
        <end position="335"/>
    </location>
</feature>
<dbReference type="AlphaFoldDB" id="A0AAV0LB68"/>
<feature type="region of interest" description="Disordered" evidence="2">
    <location>
        <begin position="356"/>
        <end position="399"/>
    </location>
</feature>
<protein>
    <recommendedName>
        <fullName evidence="3">CCHC-type domain-containing protein</fullName>
    </recommendedName>
</protein>
<dbReference type="InterPro" id="IPR025836">
    <property type="entry name" value="Zn_knuckle_CX2CX4HX4C"/>
</dbReference>
<dbReference type="PANTHER" id="PTHR31286">
    <property type="entry name" value="GLYCINE-RICH CELL WALL STRUCTURAL PROTEIN 1.8-LIKE"/>
    <property type="match status" value="1"/>
</dbReference>
<accession>A0AAV0LB68</accession>
<keyword evidence="1" id="KW-0863">Zinc-finger</keyword>
<dbReference type="Pfam" id="PF14392">
    <property type="entry name" value="zf-CCHC_4"/>
    <property type="match status" value="1"/>
</dbReference>
<reference evidence="4" key="1">
    <citation type="submission" date="2022-08" db="EMBL/GenBank/DDBJ databases">
        <authorList>
            <person name="Gutierrez-Valencia J."/>
        </authorList>
    </citation>
    <scope>NUCLEOTIDE SEQUENCE</scope>
</reference>
<comment type="caution">
    <text evidence="4">The sequence shown here is derived from an EMBL/GenBank/DDBJ whole genome shotgun (WGS) entry which is preliminary data.</text>
</comment>
<dbReference type="InterPro" id="IPR040256">
    <property type="entry name" value="At4g02000-like"/>
</dbReference>
<keyword evidence="1" id="KW-0479">Metal-binding</keyword>
<dbReference type="PANTHER" id="PTHR31286:SF99">
    <property type="entry name" value="DUF4283 DOMAIN-CONTAINING PROTEIN"/>
    <property type="match status" value="1"/>
</dbReference>
<name>A0AAV0LB68_9ROSI</name>
<dbReference type="GO" id="GO:0003676">
    <property type="term" value="F:nucleic acid binding"/>
    <property type="evidence" value="ECO:0007669"/>
    <property type="project" value="InterPro"/>
</dbReference>
<sequence>MWRPTGHLDIMDLNNDTFLVTFSNEQDYLTALTGGPWVILDHYLVVHQWSPSFRTGQKPYRSVVAWIQLPELPVHFYNREVLFAIGNLIGRTVKLDYHTEHRQRGKFARIAVELDMSKPVPSRIHLDGFWQAVQYENLPLICFECGCVGHSDDSCPSRKPHSDMEIVVAQTSDRRTAADDSTPEPPPGYGPWMQVTRKSRKQSGKVTPSGEQNQKNRHNGQMEAGRQSSKTTSKGNSQNQTVTSLRDGNGKETAMTEQRQGPSTNQKGKAIKETDSLKTSHKNSVNKVWRPIGPSEASSSKDGRDILKPMVKPNATKNTEVSASVPSGPITQILGPNNTKIQVVAVPSLQLLAKENVDPNKAPSSIRQHYKKKLKENSPPHGKTKGLSLKSNKKAVTVPTNAKRELKKELNRNVKNAAFPITVQAIEAFFASNPSLAALANKQGTDGSDDLMEERTVEREAAENRELIVGQQPTDSNTTLAD</sequence>
<feature type="compositionally biased region" description="Polar residues" evidence="2">
    <location>
        <begin position="226"/>
        <end position="246"/>
    </location>
</feature>
<dbReference type="InterPro" id="IPR001878">
    <property type="entry name" value="Znf_CCHC"/>
</dbReference>
<dbReference type="Proteomes" id="UP001154282">
    <property type="component" value="Unassembled WGS sequence"/>
</dbReference>
<dbReference type="Pfam" id="PF14111">
    <property type="entry name" value="DUF4283"/>
    <property type="match status" value="1"/>
</dbReference>
<proteinExistence type="predicted"/>
<dbReference type="PROSITE" id="PS50158">
    <property type="entry name" value="ZF_CCHC"/>
    <property type="match status" value="1"/>
</dbReference>
<feature type="compositionally biased region" description="Polar residues" evidence="2">
    <location>
        <begin position="204"/>
        <end position="213"/>
    </location>
</feature>
<evidence type="ECO:0000256" key="1">
    <source>
        <dbReference type="PROSITE-ProRule" id="PRU00047"/>
    </source>
</evidence>
<feature type="compositionally biased region" description="Polar residues" evidence="2">
    <location>
        <begin position="255"/>
        <end position="267"/>
    </location>
</feature>
<feature type="region of interest" description="Disordered" evidence="2">
    <location>
        <begin position="459"/>
        <end position="482"/>
    </location>
</feature>
<keyword evidence="5" id="KW-1185">Reference proteome</keyword>
<dbReference type="InterPro" id="IPR025558">
    <property type="entry name" value="DUF4283"/>
</dbReference>
<keyword evidence="1" id="KW-0862">Zinc</keyword>
<feature type="domain" description="CCHC-type" evidence="3">
    <location>
        <begin position="142"/>
        <end position="157"/>
    </location>
</feature>
<evidence type="ECO:0000259" key="3">
    <source>
        <dbReference type="PROSITE" id="PS50158"/>
    </source>
</evidence>
<evidence type="ECO:0000313" key="4">
    <source>
        <dbReference type="EMBL" id="CAI0431742.1"/>
    </source>
</evidence>
<feature type="compositionally biased region" description="Polar residues" evidence="2">
    <location>
        <begin position="315"/>
        <end position="325"/>
    </location>
</feature>
<gene>
    <name evidence="4" type="ORF">LITE_LOCUS23144</name>
</gene>
<evidence type="ECO:0000313" key="5">
    <source>
        <dbReference type="Proteomes" id="UP001154282"/>
    </source>
</evidence>
<dbReference type="GO" id="GO:0008270">
    <property type="term" value="F:zinc ion binding"/>
    <property type="evidence" value="ECO:0007669"/>
    <property type="project" value="UniProtKB-KW"/>
</dbReference>
<organism evidence="4 5">
    <name type="scientific">Linum tenue</name>
    <dbReference type="NCBI Taxonomy" id="586396"/>
    <lineage>
        <taxon>Eukaryota</taxon>
        <taxon>Viridiplantae</taxon>
        <taxon>Streptophyta</taxon>
        <taxon>Embryophyta</taxon>
        <taxon>Tracheophyta</taxon>
        <taxon>Spermatophyta</taxon>
        <taxon>Magnoliopsida</taxon>
        <taxon>eudicotyledons</taxon>
        <taxon>Gunneridae</taxon>
        <taxon>Pentapetalae</taxon>
        <taxon>rosids</taxon>
        <taxon>fabids</taxon>
        <taxon>Malpighiales</taxon>
        <taxon>Linaceae</taxon>
        <taxon>Linum</taxon>
    </lineage>
</organism>
<evidence type="ECO:0000256" key="2">
    <source>
        <dbReference type="SAM" id="MobiDB-lite"/>
    </source>
</evidence>